<dbReference type="Pfam" id="PF03576">
    <property type="entry name" value="Peptidase_S58"/>
    <property type="match status" value="1"/>
</dbReference>
<reference evidence="2" key="1">
    <citation type="journal article" date="2014" name="Int. J. Syst. Evol. Microbiol.">
        <title>Complete genome sequence of Corynebacterium casei LMG S-19264T (=DSM 44701T), isolated from a smear-ripened cheese.</title>
        <authorList>
            <consortium name="US DOE Joint Genome Institute (JGI-PGF)"/>
            <person name="Walter F."/>
            <person name="Albersmeier A."/>
            <person name="Kalinowski J."/>
            <person name="Ruckert C."/>
        </authorList>
    </citation>
    <scope>NUCLEOTIDE SEQUENCE</scope>
    <source>
        <strain evidence="2">CGMCC 1.12777</strain>
    </source>
</reference>
<proteinExistence type="inferred from homology"/>
<keyword evidence="2" id="KW-0031">Aminopeptidase</keyword>
<dbReference type="CDD" id="cd02253">
    <property type="entry name" value="DmpA"/>
    <property type="match status" value="1"/>
</dbReference>
<evidence type="ECO:0000256" key="1">
    <source>
        <dbReference type="ARBA" id="ARBA00007068"/>
    </source>
</evidence>
<dbReference type="PANTHER" id="PTHR36512">
    <property type="entry name" value="D-AMINOPEPTIDASE"/>
    <property type="match status" value="1"/>
</dbReference>
<evidence type="ECO:0000313" key="2">
    <source>
        <dbReference type="EMBL" id="GGH83794.1"/>
    </source>
</evidence>
<dbReference type="InterPro" id="IPR016117">
    <property type="entry name" value="ArgJ-like_dom_sf"/>
</dbReference>
<comment type="similarity">
    <text evidence="1">Belongs to the peptidase S58 family.</text>
</comment>
<sequence>MQEKAFIRDYGIIIGSMDIGKQNAITDVAGVMVGHQTLKKGPKQTGVTVIKPHPGNIFKEKVIAASHVFNGFGKTVGTIQIDELGTIETPIVLTNTLSVPTASEALIDRALKENPDIGRTTGTINPVVGECNDMLLNDIRAGYVKKEDVLSALNKADQQFEQGSIGAGTGMVCMGLKGGIGSASRCFSIAHHTYTLGVLVLTNFGRTNDFILNGKPVGNRLSQRIAEKEGMSELGNHKDQGSIMMVVATDLPLSCRQLKRVIKRAGIGLGRTGSYMGNGSGDIVIGFSTAHLIPHDFRGKPLTLAMMADQDIEEAFQAVVEATEEAILNALITAETTTGRDGKTIYSLHEFLPDLL</sequence>
<dbReference type="InterPro" id="IPR005321">
    <property type="entry name" value="Peptidase_S58_DmpA"/>
</dbReference>
<gene>
    <name evidence="2" type="ORF">GCM10007096_25380</name>
</gene>
<dbReference type="EMBL" id="BMFV01000019">
    <property type="protein sequence ID" value="GGH83794.1"/>
    <property type="molecule type" value="Genomic_DNA"/>
</dbReference>
<dbReference type="GO" id="GO:0004177">
    <property type="term" value="F:aminopeptidase activity"/>
    <property type="evidence" value="ECO:0007669"/>
    <property type="project" value="UniProtKB-KW"/>
</dbReference>
<comment type="caution">
    <text evidence="2">The sequence shown here is derived from an EMBL/GenBank/DDBJ whole genome shotgun (WGS) entry which is preliminary data.</text>
</comment>
<organism evidence="2 3">
    <name type="scientific">Pullulanibacillus pueri</name>
    <dbReference type="NCBI Taxonomy" id="1437324"/>
    <lineage>
        <taxon>Bacteria</taxon>
        <taxon>Bacillati</taxon>
        <taxon>Bacillota</taxon>
        <taxon>Bacilli</taxon>
        <taxon>Bacillales</taxon>
        <taxon>Sporolactobacillaceae</taxon>
        <taxon>Pullulanibacillus</taxon>
    </lineage>
</organism>
<evidence type="ECO:0000313" key="3">
    <source>
        <dbReference type="Proteomes" id="UP000656813"/>
    </source>
</evidence>
<dbReference type="RefSeq" id="WP_229745581.1">
    <property type="nucleotide sequence ID" value="NZ_BMFV01000019.1"/>
</dbReference>
<keyword evidence="3" id="KW-1185">Reference proteome</keyword>
<dbReference type="Gene3D" id="3.60.70.12">
    <property type="entry name" value="L-amino peptidase D-ALA esterase/amidase"/>
    <property type="match status" value="1"/>
</dbReference>
<keyword evidence="2" id="KW-0378">Hydrolase</keyword>
<dbReference type="AlphaFoldDB" id="A0A8J3EMM3"/>
<dbReference type="SUPFAM" id="SSF56266">
    <property type="entry name" value="DmpA/ArgJ-like"/>
    <property type="match status" value="1"/>
</dbReference>
<reference evidence="2" key="2">
    <citation type="submission" date="2020-09" db="EMBL/GenBank/DDBJ databases">
        <authorList>
            <person name="Sun Q."/>
            <person name="Zhou Y."/>
        </authorList>
    </citation>
    <scope>NUCLEOTIDE SEQUENCE</scope>
    <source>
        <strain evidence="2">CGMCC 1.12777</strain>
    </source>
</reference>
<dbReference type="PANTHER" id="PTHR36512:SF3">
    <property type="entry name" value="BLR5678 PROTEIN"/>
    <property type="match status" value="1"/>
</dbReference>
<protein>
    <submittedName>
        <fullName evidence="2">Aminopeptidase</fullName>
    </submittedName>
</protein>
<keyword evidence="2" id="KW-0645">Protease</keyword>
<accession>A0A8J3EMM3</accession>
<name>A0A8J3EMM3_9BACL</name>
<dbReference type="Proteomes" id="UP000656813">
    <property type="component" value="Unassembled WGS sequence"/>
</dbReference>